<feature type="transmembrane region" description="Helical" evidence="1">
    <location>
        <begin position="54"/>
        <end position="75"/>
    </location>
</feature>
<reference evidence="2" key="1">
    <citation type="journal article" date="2014" name="Front. Microbiol.">
        <title>High frequency of phylogenetically diverse reductive dehalogenase-homologous genes in deep subseafloor sedimentary metagenomes.</title>
        <authorList>
            <person name="Kawai M."/>
            <person name="Futagami T."/>
            <person name="Toyoda A."/>
            <person name="Takaki Y."/>
            <person name="Nishi S."/>
            <person name="Hori S."/>
            <person name="Arai W."/>
            <person name="Tsubouchi T."/>
            <person name="Morono Y."/>
            <person name="Uchiyama I."/>
            <person name="Ito T."/>
            <person name="Fujiyama A."/>
            <person name="Inagaki F."/>
            <person name="Takami H."/>
        </authorList>
    </citation>
    <scope>NUCLEOTIDE SEQUENCE</scope>
    <source>
        <strain evidence="2">Expedition CK06-06</strain>
    </source>
</reference>
<accession>X0T2M4</accession>
<name>X0T2M4_9ZZZZ</name>
<comment type="caution">
    <text evidence="2">The sequence shown here is derived from an EMBL/GenBank/DDBJ whole genome shotgun (WGS) entry which is preliminary data.</text>
</comment>
<keyword evidence="1" id="KW-0812">Transmembrane</keyword>
<feature type="non-terminal residue" evidence="2">
    <location>
        <position position="1"/>
    </location>
</feature>
<dbReference type="EMBL" id="BARS01013865">
    <property type="protein sequence ID" value="GAF87753.1"/>
    <property type="molecule type" value="Genomic_DNA"/>
</dbReference>
<keyword evidence="1" id="KW-1133">Transmembrane helix</keyword>
<organism evidence="2">
    <name type="scientific">marine sediment metagenome</name>
    <dbReference type="NCBI Taxonomy" id="412755"/>
    <lineage>
        <taxon>unclassified sequences</taxon>
        <taxon>metagenomes</taxon>
        <taxon>ecological metagenomes</taxon>
    </lineage>
</organism>
<sequence>VLVPATNYTAWSDGNIINNSGILGGYAWQVSYPYTWRGEACDATEDVTTDFMDFLPWIGVILLIVAAAIVLGIVIRSFAGGKRM</sequence>
<evidence type="ECO:0000256" key="1">
    <source>
        <dbReference type="SAM" id="Phobius"/>
    </source>
</evidence>
<gene>
    <name evidence="2" type="ORF">S01H1_23787</name>
</gene>
<keyword evidence="1" id="KW-0472">Membrane</keyword>
<protein>
    <submittedName>
        <fullName evidence="2">Uncharacterized protein</fullName>
    </submittedName>
</protein>
<evidence type="ECO:0000313" key="2">
    <source>
        <dbReference type="EMBL" id="GAF87753.1"/>
    </source>
</evidence>
<dbReference type="AlphaFoldDB" id="X0T2M4"/>
<proteinExistence type="predicted"/>